<name>E5BFP7_9FUSO</name>
<dbReference type="AlphaFoldDB" id="E5BFP7"/>
<sequence>MYLVYSCQTYVTNILKNFSCEVVFKDGDGKIKDENYGKEFEGEKFEQAKIAIQACQLYPETLVEVQDPEKIEIIAGATHSQAEFKEAVWNALKKAKK</sequence>
<organism evidence="2 3">
    <name type="scientific">Fusobacterium gonidiaformans 3-1-5R</name>
    <dbReference type="NCBI Taxonomy" id="469605"/>
    <lineage>
        <taxon>Bacteria</taxon>
        <taxon>Fusobacteriati</taxon>
        <taxon>Fusobacteriota</taxon>
        <taxon>Fusobacteriia</taxon>
        <taxon>Fusobacteriales</taxon>
        <taxon>Fusobacteriaceae</taxon>
        <taxon>Fusobacterium</taxon>
    </lineage>
</organism>
<dbReference type="RefSeq" id="WP_008800999.1">
    <property type="nucleotide sequence ID" value="NZ_GG657971.1"/>
</dbReference>
<feature type="domain" description="FMN-binding" evidence="1">
    <location>
        <begin position="21"/>
        <end position="93"/>
    </location>
</feature>
<evidence type="ECO:0000259" key="1">
    <source>
        <dbReference type="Pfam" id="PF04205"/>
    </source>
</evidence>
<evidence type="ECO:0000313" key="3">
    <source>
        <dbReference type="Proteomes" id="UP000002975"/>
    </source>
</evidence>
<gene>
    <name evidence="2" type="ORF">FSBG_00425</name>
</gene>
<reference evidence="2 3" key="1">
    <citation type="submission" date="2009-02" db="EMBL/GenBank/DDBJ databases">
        <title>The Genome Sequence of Fusobacterium sp. 3_1_5R.</title>
        <authorList>
            <consortium name="The Broad Institute Genome Sequencing Platform"/>
            <person name="Ward D."/>
            <person name="Young S.K."/>
            <person name="Kodira C.D."/>
            <person name="Zeng Q."/>
            <person name="Koehrsen M."/>
            <person name="Alvarado L."/>
            <person name="Berlin A."/>
            <person name="Borenstein D."/>
            <person name="Chen Z."/>
            <person name="Engels R."/>
            <person name="Freedman E."/>
            <person name="Gellesch M."/>
            <person name="Goldberg J."/>
            <person name="Griggs A."/>
            <person name="Gujja S."/>
            <person name="Heiman D."/>
            <person name="Hepburn T."/>
            <person name="Howarth C."/>
            <person name="Jen D."/>
            <person name="Larson L."/>
            <person name="Lewis B."/>
            <person name="Mehta T."/>
            <person name="Park D."/>
            <person name="Pearson M."/>
            <person name="Roberts A."/>
            <person name="Saif S."/>
            <person name="Shea T."/>
            <person name="Shenoy N."/>
            <person name="Sisk P."/>
            <person name="Stolte C."/>
            <person name="Sykes S."/>
            <person name="Walk T."/>
            <person name="White J."/>
            <person name="Yandava C."/>
            <person name="Allen-Vercoe E."/>
            <person name="Strauss J."/>
            <person name="Ambrose C."/>
            <person name="Lander E."/>
            <person name="Nusbaum C."/>
            <person name="Galagan J."/>
            <person name="Birren B."/>
        </authorList>
    </citation>
    <scope>NUCLEOTIDE SEQUENCE [LARGE SCALE GENOMIC DNA]</scope>
    <source>
        <strain evidence="2 3">3_1_5R</strain>
    </source>
</reference>
<dbReference type="Pfam" id="PF04205">
    <property type="entry name" value="FMN_bind"/>
    <property type="match status" value="1"/>
</dbReference>
<dbReference type="Proteomes" id="UP000002975">
    <property type="component" value="Unassembled WGS sequence"/>
</dbReference>
<dbReference type="Gene3D" id="3.90.1010.20">
    <property type="match status" value="1"/>
</dbReference>
<dbReference type="InterPro" id="IPR007329">
    <property type="entry name" value="FMN-bd"/>
</dbReference>
<protein>
    <recommendedName>
        <fullName evidence="1">FMN-binding domain-containing protein</fullName>
    </recommendedName>
</protein>
<keyword evidence="3" id="KW-1185">Reference proteome</keyword>
<accession>E5BFP7</accession>
<dbReference type="OrthoDB" id="90011at2"/>
<evidence type="ECO:0000313" key="2">
    <source>
        <dbReference type="EMBL" id="EFS20928.1"/>
    </source>
</evidence>
<dbReference type="EMBL" id="GG657971">
    <property type="protein sequence ID" value="EFS20928.1"/>
    <property type="molecule type" value="Genomic_DNA"/>
</dbReference>
<dbReference type="BioCyc" id="FSP469605-HMP:GTSP-428-MONOMER"/>
<proteinExistence type="predicted"/>
<dbReference type="GO" id="GO:0010181">
    <property type="term" value="F:FMN binding"/>
    <property type="evidence" value="ECO:0007669"/>
    <property type="project" value="InterPro"/>
</dbReference>
<dbReference type="GO" id="GO:0016020">
    <property type="term" value="C:membrane"/>
    <property type="evidence" value="ECO:0007669"/>
    <property type="project" value="InterPro"/>
</dbReference>
<dbReference type="HOGENOM" id="CLU_182921_0_0_0"/>